<dbReference type="CDD" id="cd24007">
    <property type="entry name" value="ASKHA_NBD_eukNAGK-like"/>
    <property type="match status" value="1"/>
</dbReference>
<dbReference type="InterPro" id="IPR002731">
    <property type="entry name" value="ATPase_BadF"/>
</dbReference>
<dbReference type="InterPro" id="IPR001347">
    <property type="entry name" value="SIS_dom"/>
</dbReference>
<dbReference type="PROSITE" id="PS51464">
    <property type="entry name" value="SIS"/>
    <property type="match status" value="1"/>
</dbReference>
<dbReference type="Gene3D" id="3.30.420.40">
    <property type="match status" value="2"/>
</dbReference>
<comment type="similarity">
    <text evidence="1">Belongs to the eukaryotic-type N-acetylglucosamine kinase family.</text>
</comment>
<organism evidence="9 10">
    <name type="scientific">Purpureocillium lilacinum</name>
    <name type="common">Paecilomyces lilacinus</name>
    <dbReference type="NCBI Taxonomy" id="33203"/>
    <lineage>
        <taxon>Eukaryota</taxon>
        <taxon>Fungi</taxon>
        <taxon>Dikarya</taxon>
        <taxon>Ascomycota</taxon>
        <taxon>Pezizomycotina</taxon>
        <taxon>Sordariomycetes</taxon>
        <taxon>Hypocreomycetidae</taxon>
        <taxon>Hypocreales</taxon>
        <taxon>Ophiocordycipitaceae</taxon>
        <taxon>Purpureocillium</taxon>
    </lineage>
</organism>
<gene>
    <name evidence="9" type="ORF">PCL_11132</name>
</gene>
<evidence type="ECO:0000256" key="4">
    <source>
        <dbReference type="ARBA" id="ARBA00023239"/>
    </source>
</evidence>
<keyword evidence="5" id="KW-0119">Carbohydrate metabolism</keyword>
<dbReference type="PANTHER" id="PTHR10088:SF4">
    <property type="entry name" value="GLUCOKINASE REGULATORY PROTEIN"/>
    <property type="match status" value="1"/>
</dbReference>
<feature type="region of interest" description="Disordered" evidence="7">
    <location>
        <begin position="1"/>
        <end position="33"/>
    </location>
</feature>
<comment type="caution">
    <text evidence="9">The sequence shown here is derived from an EMBL/GenBank/DDBJ whole genome shotgun (WGS) entry which is preliminary data.</text>
</comment>
<reference evidence="9 10" key="1">
    <citation type="journal article" date="2016" name="Front. Microbiol.">
        <title>Genome and transcriptome sequences reveal the specific parasitism of the nematophagous Purpureocillium lilacinum 36-1.</title>
        <authorList>
            <person name="Xie J."/>
            <person name="Li S."/>
            <person name="Mo C."/>
            <person name="Xiao X."/>
            <person name="Peng D."/>
            <person name="Wang G."/>
            <person name="Xiao Y."/>
        </authorList>
    </citation>
    <scope>NUCLEOTIDE SEQUENCE [LARGE SCALE GENOMIC DNA]</scope>
    <source>
        <strain evidence="9 10">36-1</strain>
    </source>
</reference>
<dbReference type="Proteomes" id="UP000245956">
    <property type="component" value="Unassembled WGS sequence"/>
</dbReference>
<keyword evidence="9" id="KW-0418">Kinase</keyword>
<dbReference type="InterPro" id="IPR043129">
    <property type="entry name" value="ATPase_NBD"/>
</dbReference>
<dbReference type="Pfam" id="PF22645">
    <property type="entry name" value="GKRP_SIS_N"/>
    <property type="match status" value="1"/>
</dbReference>
<dbReference type="PROSITE" id="PS01272">
    <property type="entry name" value="GCKR"/>
    <property type="match status" value="1"/>
</dbReference>
<accession>A0A2U3EDC4</accession>
<evidence type="ECO:0000256" key="1">
    <source>
        <dbReference type="ARBA" id="ARBA00006198"/>
    </source>
</evidence>
<dbReference type="GO" id="GO:0097367">
    <property type="term" value="F:carbohydrate derivative binding"/>
    <property type="evidence" value="ECO:0007669"/>
    <property type="project" value="InterPro"/>
</dbReference>
<dbReference type="SUPFAM" id="SSF53697">
    <property type="entry name" value="SIS domain"/>
    <property type="match status" value="1"/>
</dbReference>
<dbReference type="GO" id="GO:0046348">
    <property type="term" value="P:amino sugar catabolic process"/>
    <property type="evidence" value="ECO:0007669"/>
    <property type="project" value="InterPro"/>
</dbReference>
<evidence type="ECO:0000256" key="6">
    <source>
        <dbReference type="ARBA" id="ARBA00031123"/>
    </source>
</evidence>
<dbReference type="GO" id="GO:0045127">
    <property type="term" value="F:N-acetylglucosamine kinase activity"/>
    <property type="evidence" value="ECO:0007669"/>
    <property type="project" value="UniProtKB-EC"/>
</dbReference>
<protein>
    <recommendedName>
        <fullName evidence="3">N-acetyl-D-glucosamine kinase</fullName>
        <ecNumber evidence="2">2.7.1.59</ecNumber>
    </recommendedName>
    <alternativeName>
        <fullName evidence="6">GlcNAc kinase</fullName>
    </alternativeName>
</protein>
<dbReference type="Gene3D" id="1.10.8.1080">
    <property type="match status" value="1"/>
</dbReference>
<feature type="domain" description="SIS" evidence="8">
    <location>
        <begin position="86"/>
        <end position="250"/>
    </location>
</feature>
<dbReference type="InterPro" id="IPR046348">
    <property type="entry name" value="SIS_dom_sf"/>
</dbReference>
<dbReference type="NCBIfam" id="NF003915">
    <property type="entry name" value="PRK05441.1"/>
    <property type="match status" value="1"/>
</dbReference>
<dbReference type="NCBIfam" id="NF009222">
    <property type="entry name" value="PRK12570.1"/>
    <property type="match status" value="1"/>
</dbReference>
<evidence type="ECO:0000256" key="2">
    <source>
        <dbReference type="ARBA" id="ARBA00012122"/>
    </source>
</evidence>
<evidence type="ECO:0000256" key="3">
    <source>
        <dbReference type="ARBA" id="ARBA00014974"/>
    </source>
</evidence>
<dbReference type="EC" id="2.7.1.59" evidence="2"/>
<evidence type="ECO:0000313" key="10">
    <source>
        <dbReference type="Proteomes" id="UP000245956"/>
    </source>
</evidence>
<dbReference type="InterPro" id="IPR005488">
    <property type="entry name" value="Etherase_MurQ"/>
</dbReference>
<dbReference type="AlphaFoldDB" id="A0A2U3EDC4"/>
<dbReference type="EMBL" id="LCWV01000006">
    <property type="protein sequence ID" value="PWI72509.1"/>
    <property type="molecule type" value="Genomic_DNA"/>
</dbReference>
<dbReference type="Pfam" id="PF01869">
    <property type="entry name" value="BcrAD_BadFG"/>
    <property type="match status" value="1"/>
</dbReference>
<dbReference type="GO" id="GO:0016803">
    <property type="term" value="F:ether hydrolase activity"/>
    <property type="evidence" value="ECO:0007669"/>
    <property type="project" value="TreeGrafter"/>
</dbReference>
<evidence type="ECO:0000256" key="7">
    <source>
        <dbReference type="SAM" id="MobiDB-lite"/>
    </source>
</evidence>
<dbReference type="Gene3D" id="3.40.50.10490">
    <property type="entry name" value="Glucose-6-phosphate isomerase like protein, domain 1"/>
    <property type="match status" value="1"/>
</dbReference>
<dbReference type="GO" id="GO:0016835">
    <property type="term" value="F:carbon-oxygen lyase activity"/>
    <property type="evidence" value="ECO:0007669"/>
    <property type="project" value="InterPro"/>
</dbReference>
<keyword evidence="9" id="KW-0808">Transferase</keyword>
<name>A0A2U3EDC4_PURLI</name>
<dbReference type="SUPFAM" id="SSF53067">
    <property type="entry name" value="Actin-like ATPase domain"/>
    <property type="match status" value="2"/>
</dbReference>
<dbReference type="GO" id="GO:0009254">
    <property type="term" value="P:peptidoglycan turnover"/>
    <property type="evidence" value="ECO:0007669"/>
    <property type="project" value="TreeGrafter"/>
</dbReference>
<dbReference type="CDD" id="cd05007">
    <property type="entry name" value="SIS_Etherase"/>
    <property type="match status" value="1"/>
</dbReference>
<evidence type="ECO:0000259" key="8">
    <source>
        <dbReference type="PROSITE" id="PS51464"/>
    </source>
</evidence>
<sequence length="749" mass="78696">MDATIGKPPREHLHTITTPAMAPSPDPHQSEHALSSLQTEALSPVARTMDSMDTLDLCTSFNREEARVACAIAACLPAIAAFVDDLVPRLRAGGRLVYVGAGNSGRVAHMDCAELPVTFSVDREQFLAVVAGGTGAVLEAVEGAEDLFDDGATKMNDLCLTSQDTVIGISASGRTPFAMGALEVAMRCGSLTAVITNTRPSRMEDMGVAHPISVPVGPEFVTGSTRLKAGSCAKQVLNMISTCAMVNLGKTHGGLMVDVRANNEKLHARGRRIVRQVCAGKPLMRTISQHVLPNAEADEDAGIDALIERCGGSVKLACAVGLSGLHPDVAKRRLDAVDGHLQAFATGLGPELQSLAGRTGTDREKAEKDDDYFLCVDGGGTKCAVSIATRIGTVARATAGPCNLNSAPLDDIVEQIRCATAAAVASIHPSNDPSRPWPRFTKVWAGIAGLHHTSQAELLSSRLEQLLGVSAKEGSLRLTCDTSLLSACLGADELAEGCIALVAGTGAVATAFRRSDSGDDAVQVGRTGGWGHLVGDQGSAFYIGQQALRTVLASLEGRQSETQPRSLNRLEAAIVKHLDCDPRDVLSNILVPGVELPKQRIGRISKVVTELGFADVDPDPQPLAILHDAASCLARIVKPLASQKMCDPAKSILALSGALMNVKPYRELVLDKCAAMGVSFRRTVLVDDASAYGAEFLSKTAPTPLDEDMGGLLASRQVERDTIIGDQLSHSCNVDLPGIRPGLHKLSVA</sequence>
<dbReference type="PANTHER" id="PTHR10088">
    <property type="entry name" value="GLUCOKINASE REGULATORY PROTEIN"/>
    <property type="match status" value="1"/>
</dbReference>
<dbReference type="InterPro" id="IPR040190">
    <property type="entry name" value="MURQ/GCKR"/>
</dbReference>
<dbReference type="InterPro" id="IPR005486">
    <property type="entry name" value="Glucokinase_regulatory_CS"/>
</dbReference>
<evidence type="ECO:0000256" key="5">
    <source>
        <dbReference type="ARBA" id="ARBA00023277"/>
    </source>
</evidence>
<keyword evidence="4" id="KW-0456">Lyase</keyword>
<proteinExistence type="inferred from homology"/>
<evidence type="ECO:0000313" key="9">
    <source>
        <dbReference type="EMBL" id="PWI72509.1"/>
    </source>
</evidence>